<evidence type="ECO:0000313" key="1">
    <source>
        <dbReference type="EMBL" id="SFU57034.1"/>
    </source>
</evidence>
<sequence>MVRPGTAIDITLPIWRLGEALLYVSRFAFQWGENPTILTKAEYVGLDGRTLKSITGTHISLYERKSHTDAVVLEGQTSAMELRENLTEVLYSLLLPFYEIFDFYQPPIDLIAHEVGRLRAGRF</sequence>
<evidence type="ECO:0000313" key="2">
    <source>
        <dbReference type="Proteomes" id="UP000182649"/>
    </source>
</evidence>
<dbReference type="EMBL" id="FPBZ01000007">
    <property type="protein sequence ID" value="SFU57034.1"/>
    <property type="molecule type" value="Genomic_DNA"/>
</dbReference>
<dbReference type="AlphaFoldDB" id="A0A1I7H8M2"/>
<gene>
    <name evidence="1" type="ORF">SAMN05216417_107156</name>
</gene>
<accession>A0A1I7H8M2</accession>
<name>A0A1I7H8M2_9PROT</name>
<organism evidence="1 2">
    <name type="scientific">Nitrosospira multiformis</name>
    <dbReference type="NCBI Taxonomy" id="1231"/>
    <lineage>
        <taxon>Bacteria</taxon>
        <taxon>Pseudomonadati</taxon>
        <taxon>Pseudomonadota</taxon>
        <taxon>Betaproteobacteria</taxon>
        <taxon>Nitrosomonadales</taxon>
        <taxon>Nitrosomonadaceae</taxon>
        <taxon>Nitrosospira</taxon>
    </lineage>
</organism>
<dbReference type="Proteomes" id="UP000182649">
    <property type="component" value="Unassembled WGS sequence"/>
</dbReference>
<protein>
    <submittedName>
        <fullName evidence="1">Uncharacterized protein</fullName>
    </submittedName>
</protein>
<reference evidence="1 2" key="1">
    <citation type="submission" date="2016-10" db="EMBL/GenBank/DDBJ databases">
        <authorList>
            <person name="de Groot N.N."/>
        </authorList>
    </citation>
    <scope>NUCLEOTIDE SEQUENCE [LARGE SCALE GENOMIC DNA]</scope>
    <source>
        <strain evidence="1 2">Nl14</strain>
    </source>
</reference>
<proteinExistence type="predicted"/>